<proteinExistence type="predicted"/>
<dbReference type="OrthoDB" id="411823at2759"/>
<gene>
    <name evidence="1" type="ORF">EVAR_41645_1</name>
</gene>
<evidence type="ECO:0000313" key="2">
    <source>
        <dbReference type="Proteomes" id="UP000299102"/>
    </source>
</evidence>
<evidence type="ECO:0008006" key="3">
    <source>
        <dbReference type="Google" id="ProtNLM"/>
    </source>
</evidence>
<organism evidence="1 2">
    <name type="scientific">Eumeta variegata</name>
    <name type="common">Bagworm moth</name>
    <name type="synonym">Eumeta japonica</name>
    <dbReference type="NCBI Taxonomy" id="151549"/>
    <lineage>
        <taxon>Eukaryota</taxon>
        <taxon>Metazoa</taxon>
        <taxon>Ecdysozoa</taxon>
        <taxon>Arthropoda</taxon>
        <taxon>Hexapoda</taxon>
        <taxon>Insecta</taxon>
        <taxon>Pterygota</taxon>
        <taxon>Neoptera</taxon>
        <taxon>Endopterygota</taxon>
        <taxon>Lepidoptera</taxon>
        <taxon>Glossata</taxon>
        <taxon>Ditrysia</taxon>
        <taxon>Tineoidea</taxon>
        <taxon>Psychidae</taxon>
        <taxon>Oiketicinae</taxon>
        <taxon>Eumeta</taxon>
    </lineage>
</organism>
<sequence>MTKKLKYDNPVVHMHGEQLSLIDEIRFLGLTTDKKLMFIPHCAKYASCAWAPATRKLRVQKMFNVVQRSVALKACRAHPTVSHHCVLILSRLVPLDIRMREGA</sequence>
<protein>
    <recommendedName>
        <fullName evidence="3">RNA-directed DNA polymerase from mobile element jockey</fullName>
    </recommendedName>
</protein>
<keyword evidence="2" id="KW-1185">Reference proteome</keyword>
<dbReference type="AlphaFoldDB" id="A0A4C1WZC6"/>
<dbReference type="EMBL" id="BGZK01000703">
    <property type="protein sequence ID" value="GBP56896.1"/>
    <property type="molecule type" value="Genomic_DNA"/>
</dbReference>
<evidence type="ECO:0000313" key="1">
    <source>
        <dbReference type="EMBL" id="GBP56896.1"/>
    </source>
</evidence>
<accession>A0A4C1WZC6</accession>
<reference evidence="1 2" key="1">
    <citation type="journal article" date="2019" name="Commun. Biol.">
        <title>The bagworm genome reveals a unique fibroin gene that provides high tensile strength.</title>
        <authorList>
            <person name="Kono N."/>
            <person name="Nakamura H."/>
            <person name="Ohtoshi R."/>
            <person name="Tomita M."/>
            <person name="Numata K."/>
            <person name="Arakawa K."/>
        </authorList>
    </citation>
    <scope>NUCLEOTIDE SEQUENCE [LARGE SCALE GENOMIC DNA]</scope>
</reference>
<name>A0A4C1WZC6_EUMVA</name>
<dbReference type="Proteomes" id="UP000299102">
    <property type="component" value="Unassembled WGS sequence"/>
</dbReference>
<comment type="caution">
    <text evidence="1">The sequence shown here is derived from an EMBL/GenBank/DDBJ whole genome shotgun (WGS) entry which is preliminary data.</text>
</comment>